<evidence type="ECO:0000313" key="1">
    <source>
        <dbReference type="EMBL" id="TWI15642.1"/>
    </source>
</evidence>
<reference evidence="1 2" key="1">
    <citation type="journal article" date="2015" name="Stand. Genomic Sci.">
        <title>Genomic Encyclopedia of Bacterial and Archaeal Type Strains, Phase III: the genomes of soil and plant-associated and newly described type strains.</title>
        <authorList>
            <person name="Whitman W.B."/>
            <person name="Woyke T."/>
            <person name="Klenk H.P."/>
            <person name="Zhou Y."/>
            <person name="Lilburn T.G."/>
            <person name="Beck B.J."/>
            <person name="De Vos P."/>
            <person name="Vandamme P."/>
            <person name="Eisen J.A."/>
            <person name="Garrity G."/>
            <person name="Hugenholtz P."/>
            <person name="Kyrpides N.C."/>
        </authorList>
    </citation>
    <scope>NUCLEOTIDE SEQUENCE [LARGE SCALE GENOMIC DNA]</scope>
    <source>
        <strain evidence="1 2">CGMCC 1.6855</strain>
    </source>
</reference>
<organism evidence="1 2">
    <name type="scientific">Sphingobacterium siyangense</name>
    <dbReference type="NCBI Taxonomy" id="459529"/>
    <lineage>
        <taxon>Bacteria</taxon>
        <taxon>Pseudomonadati</taxon>
        <taxon>Bacteroidota</taxon>
        <taxon>Sphingobacteriia</taxon>
        <taxon>Sphingobacteriales</taxon>
        <taxon>Sphingobacteriaceae</taxon>
        <taxon>Sphingobacterium</taxon>
    </lineage>
</organism>
<dbReference type="RefSeq" id="WP_145330596.1">
    <property type="nucleotide sequence ID" value="NZ_VLKR01000040.1"/>
</dbReference>
<dbReference type="EMBL" id="VLKR01000040">
    <property type="protein sequence ID" value="TWI15642.1"/>
    <property type="molecule type" value="Genomic_DNA"/>
</dbReference>
<sequence>MRTLIFSIDSVLFGLENTRGPMEMVQFANRLTSHEGIRWFNRMACIEFNDLNINKALPGGVHTDNTLLIGQENGVYLDLYLCIRNGRNCCRIATAHFPDSEIYIHDEYRHTIFLEKLTEDEIKSLFNYVRGHIELIHLKPATRGY</sequence>
<dbReference type="Proteomes" id="UP000315908">
    <property type="component" value="Unassembled WGS sequence"/>
</dbReference>
<protein>
    <submittedName>
        <fullName evidence="1">Uncharacterized protein</fullName>
    </submittedName>
</protein>
<dbReference type="AlphaFoldDB" id="A0A562M752"/>
<gene>
    <name evidence="1" type="ORF">IQ31_04925</name>
</gene>
<dbReference type="OrthoDB" id="1277159at2"/>
<comment type="caution">
    <text evidence="1">The sequence shown here is derived from an EMBL/GenBank/DDBJ whole genome shotgun (WGS) entry which is preliminary data.</text>
</comment>
<accession>A0A562M752</accession>
<proteinExistence type="predicted"/>
<name>A0A562M752_9SPHI</name>
<evidence type="ECO:0000313" key="2">
    <source>
        <dbReference type="Proteomes" id="UP000315908"/>
    </source>
</evidence>